<dbReference type="RefSeq" id="WP_179424688.1">
    <property type="nucleotide sequence ID" value="NZ_JACBZP010000001.1"/>
</dbReference>
<dbReference type="SUPFAM" id="SSF51726">
    <property type="entry name" value="UROD/MetE-like"/>
    <property type="match status" value="1"/>
</dbReference>
<dbReference type="CDD" id="cd03311">
    <property type="entry name" value="CIMS_C_terminal_like"/>
    <property type="match status" value="1"/>
</dbReference>
<sequence length="412" mass="45838">MRRSTDEILVSQAGSLPRTPELIEANEQRAEQAARAEKTGVPLTDDYTELLGREVAALVQREKDAGVTVPGDGEYGKSMSSPVDYGAWWSYSFQRLSGLSLGGVDIWKDAEVHRSSPGNVVLTSFSDRRDRQLFHDAYHDPDSGITTGRKAQVFPKCTGKIEYTGQDAIAADTANFVKALDDAGIEEGFMTSLSPGSASRIANEYYDTEDEFMYACADAMREEYKAIIDAGLILQIDDPSIAENFDQINPEPTIEDYLAFTQKRVDALNYALRDLPQDRIRFHLCWGSWHGPHTTDIEMADLVHTMLGINAGAYLFEAGNVRHEHEWRVWDDVELPDDKIIVPGVVSHATNVVEHPDLVADRIERFARRVGRERVIASTDCGLGGRVHPQIAWAKLETLAEGARRATARLWG</sequence>
<dbReference type="GO" id="GO:0008270">
    <property type="term" value="F:zinc ion binding"/>
    <property type="evidence" value="ECO:0007669"/>
    <property type="project" value="InterPro"/>
</dbReference>
<keyword evidence="3" id="KW-1185">Reference proteome</keyword>
<dbReference type="GO" id="GO:0032259">
    <property type="term" value="P:methylation"/>
    <property type="evidence" value="ECO:0007669"/>
    <property type="project" value="UniProtKB-KW"/>
</dbReference>
<dbReference type="EMBL" id="JACBZP010000001">
    <property type="protein sequence ID" value="NYI65756.1"/>
    <property type="molecule type" value="Genomic_DNA"/>
</dbReference>
<evidence type="ECO:0000313" key="2">
    <source>
        <dbReference type="EMBL" id="NYI65756.1"/>
    </source>
</evidence>
<reference evidence="2 3" key="1">
    <citation type="submission" date="2020-07" db="EMBL/GenBank/DDBJ databases">
        <title>Sequencing the genomes of 1000 actinobacteria strains.</title>
        <authorList>
            <person name="Klenk H.-P."/>
        </authorList>
    </citation>
    <scope>NUCLEOTIDE SEQUENCE [LARGE SCALE GENOMIC DNA]</scope>
    <source>
        <strain evidence="2 3">DSM 26341</strain>
    </source>
</reference>
<name>A0A7Z0CYW8_9MICO</name>
<dbReference type="PANTHER" id="PTHR43844:SF2">
    <property type="entry name" value="SYNTHASE, VITAMIN-B12 INDEPENDENT, PUTATIVE (AFU_ORTHOLOGUE AFUA_3G12060)-RELATED"/>
    <property type="match status" value="1"/>
</dbReference>
<dbReference type="GO" id="GO:0003871">
    <property type="term" value="F:5-methyltetrahydropteroyltriglutamate-homocysteine S-methyltransferase activity"/>
    <property type="evidence" value="ECO:0007669"/>
    <property type="project" value="UniProtKB-EC"/>
</dbReference>
<keyword evidence="2" id="KW-0808">Transferase</keyword>
<evidence type="ECO:0000259" key="1">
    <source>
        <dbReference type="Pfam" id="PF01717"/>
    </source>
</evidence>
<keyword evidence="2" id="KW-0489">Methyltransferase</keyword>
<dbReference type="Proteomes" id="UP000539111">
    <property type="component" value="Unassembled WGS sequence"/>
</dbReference>
<organism evidence="2 3">
    <name type="scientific">Spelaeicoccus albus</name>
    <dbReference type="NCBI Taxonomy" id="1280376"/>
    <lineage>
        <taxon>Bacteria</taxon>
        <taxon>Bacillati</taxon>
        <taxon>Actinomycetota</taxon>
        <taxon>Actinomycetes</taxon>
        <taxon>Micrococcales</taxon>
        <taxon>Brevibacteriaceae</taxon>
        <taxon>Spelaeicoccus</taxon>
    </lineage>
</organism>
<protein>
    <submittedName>
        <fullName evidence="2">5-methyltetrahydropteroyltriglutamate--homocysteine methyltransferase</fullName>
        <ecNumber evidence="2">2.1.1.14</ecNumber>
    </submittedName>
</protein>
<proteinExistence type="predicted"/>
<feature type="domain" description="Cobalamin-independent methionine synthase MetE C-terminal/archaeal" evidence="1">
    <location>
        <begin position="209"/>
        <end position="399"/>
    </location>
</feature>
<comment type="caution">
    <text evidence="2">The sequence shown here is derived from an EMBL/GenBank/DDBJ whole genome shotgun (WGS) entry which is preliminary data.</text>
</comment>
<dbReference type="AlphaFoldDB" id="A0A7Z0CYW8"/>
<dbReference type="GO" id="GO:0009086">
    <property type="term" value="P:methionine biosynthetic process"/>
    <property type="evidence" value="ECO:0007669"/>
    <property type="project" value="InterPro"/>
</dbReference>
<dbReference type="PANTHER" id="PTHR43844">
    <property type="entry name" value="METHIONINE SYNTHASE"/>
    <property type="match status" value="1"/>
</dbReference>
<dbReference type="Pfam" id="PF01717">
    <property type="entry name" value="Meth_synt_2"/>
    <property type="match status" value="1"/>
</dbReference>
<dbReference type="InterPro" id="IPR002629">
    <property type="entry name" value="Met_Synth_C/arc"/>
</dbReference>
<accession>A0A7Z0CYW8</accession>
<evidence type="ECO:0000313" key="3">
    <source>
        <dbReference type="Proteomes" id="UP000539111"/>
    </source>
</evidence>
<gene>
    <name evidence="2" type="ORF">BJY26_000062</name>
</gene>
<dbReference type="EC" id="2.1.1.14" evidence="2"/>
<dbReference type="Gene3D" id="3.20.20.210">
    <property type="match status" value="1"/>
</dbReference>
<dbReference type="InterPro" id="IPR038071">
    <property type="entry name" value="UROD/MetE-like_sf"/>
</dbReference>